<gene>
    <name evidence="10" type="ORF">AB675_3166</name>
</gene>
<dbReference type="GeneID" id="28735073"/>
<evidence type="ECO:0000259" key="9">
    <source>
        <dbReference type="SMART" id="SM00906"/>
    </source>
</evidence>
<evidence type="ECO:0000256" key="7">
    <source>
        <dbReference type="ARBA" id="ARBA00023242"/>
    </source>
</evidence>
<dbReference type="GO" id="GO:0008270">
    <property type="term" value="F:zinc ion binding"/>
    <property type="evidence" value="ECO:0007669"/>
    <property type="project" value="InterPro"/>
</dbReference>
<feature type="region of interest" description="Disordered" evidence="8">
    <location>
        <begin position="45"/>
        <end position="71"/>
    </location>
</feature>
<evidence type="ECO:0000256" key="8">
    <source>
        <dbReference type="SAM" id="MobiDB-lite"/>
    </source>
</evidence>
<dbReference type="PANTHER" id="PTHR47782:SF12">
    <property type="entry name" value="ZN(II)2CYS6 TRANSCRIPTION FACTOR (EUROFUNG)"/>
    <property type="match status" value="1"/>
</dbReference>
<dbReference type="GO" id="GO:0005634">
    <property type="term" value="C:nucleus"/>
    <property type="evidence" value="ECO:0007669"/>
    <property type="project" value="UniProtKB-SubCell"/>
</dbReference>
<dbReference type="GO" id="GO:0006351">
    <property type="term" value="P:DNA-templated transcription"/>
    <property type="evidence" value="ECO:0007669"/>
    <property type="project" value="InterPro"/>
</dbReference>
<keyword evidence="3" id="KW-0862">Zinc</keyword>
<evidence type="ECO:0000256" key="3">
    <source>
        <dbReference type="ARBA" id="ARBA00022833"/>
    </source>
</evidence>
<protein>
    <recommendedName>
        <fullName evidence="9">Xylanolytic transcriptional activator regulatory domain-containing protein</fullName>
    </recommendedName>
</protein>
<keyword evidence="5" id="KW-0238">DNA-binding</keyword>
<reference evidence="10 11" key="1">
    <citation type="submission" date="2015-06" db="EMBL/GenBank/DDBJ databases">
        <title>Draft genome of the ant-associated black yeast Phialophora attae CBS 131958.</title>
        <authorList>
            <person name="Moreno L.F."/>
            <person name="Stielow B.J."/>
            <person name="de Hoog S."/>
            <person name="Vicente V.A."/>
            <person name="Weiss V.A."/>
            <person name="de Vries M."/>
            <person name="Cruz L.M."/>
            <person name="Souza E.M."/>
        </authorList>
    </citation>
    <scope>NUCLEOTIDE SEQUENCE [LARGE SCALE GENOMIC DNA]</scope>
    <source>
        <strain evidence="10 11">CBS 131958</strain>
    </source>
</reference>
<keyword evidence="2" id="KW-0479">Metal-binding</keyword>
<keyword evidence="6" id="KW-0804">Transcription</keyword>
<name>A0A0N0NKD5_9EURO</name>
<evidence type="ECO:0000256" key="4">
    <source>
        <dbReference type="ARBA" id="ARBA00023015"/>
    </source>
</evidence>
<comment type="caution">
    <text evidence="10">The sequence shown here is derived from an EMBL/GenBank/DDBJ whole genome shotgun (WGS) entry which is preliminary data.</text>
</comment>
<keyword evidence="7" id="KW-0539">Nucleus</keyword>
<sequence>MSKSSCEIACLVEDPVTKRQHPRDYVSTLENRIAQLELALVQGSYVSPTSGTDRDETPANEESRPQRENNSTFAESLATLGLNASGNEKRYLGQSSVVSFSRIISSSLLKAAPTKIHDVGSTSTDLDVHQFPCLLPDLNSARLLSDAYFRSIQQQYPFLHEPTFRAWESDLFVPGKELVDSDRIPLFFLYAVYATAAILLPNSSYDSKASYPALYRSRASLGQSRVDPGLALLRSVLLAGGRGTFDLETVWTCAKAVCRSWMQRRAFWTAFTIDCSQSTTLGRPLGVPVHEVNAEYPLDLDDEHIIDTGVLRPPRASHQDPPTSMSVAIHVFKSRFLWARIHTELLSDMAAEFSGRDERILRMRAELEEWMATRPPVPAHSVKALVLFGCEDWFTTNYAFSILLLYRTQLTEPHPSDQSF</sequence>
<comment type="subcellular location">
    <subcellularLocation>
        <location evidence="1">Nucleus</location>
    </subcellularLocation>
</comment>
<evidence type="ECO:0000313" key="11">
    <source>
        <dbReference type="Proteomes" id="UP000038010"/>
    </source>
</evidence>
<keyword evidence="11" id="KW-1185">Reference proteome</keyword>
<dbReference type="Pfam" id="PF04082">
    <property type="entry name" value="Fungal_trans"/>
    <property type="match status" value="2"/>
</dbReference>
<dbReference type="InterPro" id="IPR052202">
    <property type="entry name" value="Yeast_MetPath_Reg"/>
</dbReference>
<feature type="compositionally biased region" description="Basic and acidic residues" evidence="8">
    <location>
        <begin position="52"/>
        <end position="67"/>
    </location>
</feature>
<evidence type="ECO:0000256" key="6">
    <source>
        <dbReference type="ARBA" id="ARBA00023163"/>
    </source>
</evidence>
<dbReference type="PANTHER" id="PTHR47782">
    <property type="entry name" value="ZN(II)2CYS6 TRANSCRIPTION FACTOR (EUROFUNG)-RELATED"/>
    <property type="match status" value="1"/>
</dbReference>
<keyword evidence="4" id="KW-0805">Transcription regulation</keyword>
<evidence type="ECO:0000256" key="1">
    <source>
        <dbReference type="ARBA" id="ARBA00004123"/>
    </source>
</evidence>
<dbReference type="GO" id="GO:0000981">
    <property type="term" value="F:DNA-binding transcription factor activity, RNA polymerase II-specific"/>
    <property type="evidence" value="ECO:0007669"/>
    <property type="project" value="TreeGrafter"/>
</dbReference>
<evidence type="ECO:0000313" key="10">
    <source>
        <dbReference type="EMBL" id="KPI37908.1"/>
    </source>
</evidence>
<evidence type="ECO:0000256" key="5">
    <source>
        <dbReference type="ARBA" id="ARBA00023125"/>
    </source>
</evidence>
<dbReference type="AlphaFoldDB" id="A0A0N0NKD5"/>
<accession>A0A0N0NKD5</accession>
<dbReference type="VEuPathDB" id="FungiDB:AB675_3166"/>
<dbReference type="CDD" id="cd12148">
    <property type="entry name" value="fungal_TF_MHR"/>
    <property type="match status" value="1"/>
</dbReference>
<proteinExistence type="predicted"/>
<dbReference type="EMBL" id="LFJN01000021">
    <property type="protein sequence ID" value="KPI37908.1"/>
    <property type="molecule type" value="Genomic_DNA"/>
</dbReference>
<dbReference type="GO" id="GO:0043565">
    <property type="term" value="F:sequence-specific DNA binding"/>
    <property type="evidence" value="ECO:0007669"/>
    <property type="project" value="TreeGrafter"/>
</dbReference>
<dbReference type="RefSeq" id="XP_017997871.1">
    <property type="nucleotide sequence ID" value="XM_018143194.1"/>
</dbReference>
<dbReference type="GO" id="GO:0045944">
    <property type="term" value="P:positive regulation of transcription by RNA polymerase II"/>
    <property type="evidence" value="ECO:0007669"/>
    <property type="project" value="TreeGrafter"/>
</dbReference>
<feature type="domain" description="Xylanolytic transcriptional activator regulatory" evidence="9">
    <location>
        <begin position="250"/>
        <end position="303"/>
    </location>
</feature>
<dbReference type="SMART" id="SM00906">
    <property type="entry name" value="Fungal_trans"/>
    <property type="match status" value="1"/>
</dbReference>
<organism evidence="10 11">
    <name type="scientific">Cyphellophora attinorum</name>
    <dbReference type="NCBI Taxonomy" id="1664694"/>
    <lineage>
        <taxon>Eukaryota</taxon>
        <taxon>Fungi</taxon>
        <taxon>Dikarya</taxon>
        <taxon>Ascomycota</taxon>
        <taxon>Pezizomycotina</taxon>
        <taxon>Eurotiomycetes</taxon>
        <taxon>Chaetothyriomycetidae</taxon>
        <taxon>Chaetothyriales</taxon>
        <taxon>Cyphellophoraceae</taxon>
        <taxon>Cyphellophora</taxon>
    </lineage>
</organism>
<dbReference type="Proteomes" id="UP000038010">
    <property type="component" value="Unassembled WGS sequence"/>
</dbReference>
<dbReference type="InterPro" id="IPR007219">
    <property type="entry name" value="XnlR_reg_dom"/>
</dbReference>
<dbReference type="OrthoDB" id="189997at2759"/>
<evidence type="ECO:0000256" key="2">
    <source>
        <dbReference type="ARBA" id="ARBA00022723"/>
    </source>
</evidence>